<feature type="region of interest" description="Disordered" evidence="3">
    <location>
        <begin position="545"/>
        <end position="568"/>
    </location>
</feature>
<accession>A0A1W5D365</accession>
<feature type="compositionally biased region" description="Polar residues" evidence="3">
    <location>
        <begin position="169"/>
        <end position="189"/>
    </location>
</feature>
<feature type="region of interest" description="Disordered" evidence="3">
    <location>
        <begin position="865"/>
        <end position="894"/>
    </location>
</feature>
<reference evidence="7" key="1">
    <citation type="submission" date="2017-03" db="EMBL/GenBank/DDBJ databases">
        <authorList>
            <person name="Sharma R."/>
            <person name="Thines M."/>
        </authorList>
    </citation>
    <scope>NUCLEOTIDE SEQUENCE [LARGE SCALE GENOMIC DNA]</scope>
</reference>
<feature type="compositionally biased region" description="Polar residues" evidence="3">
    <location>
        <begin position="202"/>
        <end position="217"/>
    </location>
</feature>
<feature type="region of interest" description="Disordered" evidence="3">
    <location>
        <begin position="1374"/>
        <end position="1457"/>
    </location>
</feature>
<dbReference type="PANTHER" id="PTHR23113">
    <property type="entry name" value="GUANINE NUCLEOTIDE EXCHANGE FACTOR"/>
    <property type="match status" value="1"/>
</dbReference>
<feature type="compositionally biased region" description="Polar residues" evidence="3">
    <location>
        <begin position="881"/>
        <end position="894"/>
    </location>
</feature>
<dbReference type="InterPro" id="IPR001895">
    <property type="entry name" value="RASGEF_cat_dom"/>
</dbReference>
<dbReference type="SMART" id="SM00229">
    <property type="entry name" value="RasGEFN"/>
    <property type="match status" value="1"/>
</dbReference>
<name>A0A1W5D365_9LECA</name>
<dbReference type="SMART" id="SM00147">
    <property type="entry name" value="RasGEF"/>
    <property type="match status" value="1"/>
</dbReference>
<sequence>MAVETLVIPAASIPSSDSAALSHGARPRPGSLKRKFDGTGPGISSGPVETRGENAPPGAVPGNPGFSQDSSNKPGVMGRQNSLRRVKNSTDVLRQRSTKATSRGIVPDGLSGGREGRQFTVANVGNNGMIYLRPVVRPPQQRPSVPSFIFPLTAQAPGATIKTAIKRTPQGQTRDSFWSDTQTSRTPTQIWRVDSSGRRTQRSNSTSKRPSTRYRSNSLSTLDRYALDRSVVPGAFKVVIDQPHPLAKTSGQTSFPALEVPIPHYRLGTPRFSARGTAFLHSSIYTRTSTNDDVRSSMFSGADFEEIFPVPPGMEPRRVPSRRHSHTSPQPYAVHITPVTAESHDSAHLPPVGFDPREKPIVPAIFDEIAANKDHISVVQYSPTTGDITAASPARIIAQVTSENFLDYELLSDFFLTVRSYLSTHDLLAYLVARFEWAVNKFDDDGRVIRVRAFAALRHWILNYFPYDFVVDRELRVQFCISLNKLSREIRERSVYGASDLKLILDLKRCWNGRCALYWDCATFDGESRYDVDIIPGGIAGSRNSELSHPSQLPTTLDNTPQARQEDGIGQDRSVSTLDNWFDAVKEAGHTELHTHKRQVSGATVRSLPMSPTSEQSIHVLSCSIPAKGLKRTMMTTSRAFGAHPVPVTPPNHRIGPTARSAMYNEKQACPAHTHKRSGSFSDAYRDHRAPLPSSKGQQLENRLLTAFPYAASMIRGNVFPPGQPYVEVRAPITPSVELPNVYFPSEDSDSSNADTSTKSHGLNAPGVKNILGSIRRALSSKQSSSHRSSFTGAKAPSPHQFESRRVLGLPKNQKCYCGNESGREGYRNRERADLLAADVAESFQRACNEGLGGDLQHLRGAELSLGNQSGIPPSDALPRSESQLANSRREQSAVTLGSQSILIVDDTGSDRPPVPSISRNYLAGDTTDAVEPSLYGVAPGLTPEFLAATVNQDCQAEVQYEERQPRNGIIRSVSSGQIVYLPQSELVGRPSGGKEGPVTKSFAHRPGPSTVSQDRSFRSTRSASTSLRRYASFQSGMVKHVPDYSFSEATLSDSGGRSSNALFDSPPTRMLRRRPGGDLRANQNVHELQQMPRPRSTGSITTYTDSVIGSGLYIAKRGTARDVSTYGSSQLLRSFPPGPVIIASQKSPSLVRTHSSQPALRPSLEAAVAEFARIPDDEEGGIEATLLKLEGKYEKIPAESHEPYLGKWTGMEGSSLPKRENQKQRHFEEVHSQSNHVVDPTDSNVLDISREGTASIPTLPRKAEVLAPSRSKSYHAFGMAPSLYAESDESYNSIPLLERGLSGRSTRRGRIEQNGHKGFMPQLLATSNRNSISDGLEPSEVSVEHESVVRFRHGSSAPTATTDSFLLDEDEDLSDLSSEISGDGAEPEETIHQAPVSTTHNFSGLLVPTTETNHRPLRYPPSPPMTTENALEIKAQAHQAQEERKPPTPDPSPITQTVESILDSAPMAYNQTTMLPPNTGYANINPPRISQHMCYILAYASETLAEQFTVIERDALNEIDWRDLVDMRWHQKSLQILNWVEYLRTQDPSGIDLVTARFNIMVKWALSEIVMTQNVEERALTIVKYIHVAQQCRKVHNYATLLQLTIALTSVDCSRLTKTWAKIPAAEKKILQDLELLVTPMRNFHNLRREMETANAEEGCIPVVALYIHDLTHNAQKPALIPNTRGGEPLINFERHRTTASIVKSLLRLIDASAKYPYQPVQGLVDRCLWMATLTDEAIRSRSKDLE</sequence>
<dbReference type="PROSITE" id="PS50212">
    <property type="entry name" value="RASGEF_NTER"/>
    <property type="match status" value="1"/>
</dbReference>
<keyword evidence="7" id="KW-1185">Reference proteome</keyword>
<dbReference type="SUPFAM" id="SSF48366">
    <property type="entry name" value="Ras GEF"/>
    <property type="match status" value="1"/>
</dbReference>
<feature type="region of interest" description="Disordered" evidence="3">
    <location>
        <begin position="167"/>
        <end position="217"/>
    </location>
</feature>
<dbReference type="InterPro" id="IPR023578">
    <property type="entry name" value="Ras_GEF_dom_sf"/>
</dbReference>
<evidence type="ECO:0000259" key="5">
    <source>
        <dbReference type="PROSITE" id="PS50212"/>
    </source>
</evidence>
<proteinExistence type="predicted"/>
<feature type="region of interest" description="Disordered" evidence="3">
    <location>
        <begin position="742"/>
        <end position="806"/>
    </location>
</feature>
<feature type="region of interest" description="Disordered" evidence="3">
    <location>
        <begin position="1"/>
        <end position="112"/>
    </location>
</feature>
<evidence type="ECO:0000313" key="7">
    <source>
        <dbReference type="Proteomes" id="UP000192927"/>
    </source>
</evidence>
<feature type="compositionally biased region" description="Polar residues" evidence="3">
    <location>
        <begin position="66"/>
        <end position="81"/>
    </location>
</feature>
<feature type="compositionally biased region" description="Polar residues" evidence="3">
    <location>
        <begin position="1050"/>
        <end position="1063"/>
    </location>
</feature>
<feature type="region of interest" description="Disordered" evidence="3">
    <location>
        <begin position="987"/>
        <end position="1024"/>
    </location>
</feature>
<feature type="region of interest" description="Disordered" evidence="3">
    <location>
        <begin position="310"/>
        <end position="330"/>
    </location>
</feature>
<dbReference type="Gene3D" id="1.10.840.10">
    <property type="entry name" value="Ras guanine-nucleotide exchange factors catalytic domain"/>
    <property type="match status" value="1"/>
</dbReference>
<dbReference type="CDD" id="cd06224">
    <property type="entry name" value="REM"/>
    <property type="match status" value="1"/>
</dbReference>
<dbReference type="GO" id="GO:0005886">
    <property type="term" value="C:plasma membrane"/>
    <property type="evidence" value="ECO:0007669"/>
    <property type="project" value="TreeGrafter"/>
</dbReference>
<organism evidence="6 7">
    <name type="scientific">Lasallia pustulata</name>
    <dbReference type="NCBI Taxonomy" id="136370"/>
    <lineage>
        <taxon>Eukaryota</taxon>
        <taxon>Fungi</taxon>
        <taxon>Dikarya</taxon>
        <taxon>Ascomycota</taxon>
        <taxon>Pezizomycotina</taxon>
        <taxon>Lecanoromycetes</taxon>
        <taxon>OSLEUM clade</taxon>
        <taxon>Umbilicariomycetidae</taxon>
        <taxon>Umbilicariales</taxon>
        <taxon>Umbilicariaceae</taxon>
        <taxon>Lasallia</taxon>
    </lineage>
</organism>
<feature type="domain" description="Ras-GEF" evidence="4">
    <location>
        <begin position="1501"/>
        <end position="1745"/>
    </location>
</feature>
<evidence type="ECO:0000256" key="3">
    <source>
        <dbReference type="SAM" id="MobiDB-lite"/>
    </source>
</evidence>
<dbReference type="InterPro" id="IPR000651">
    <property type="entry name" value="Ras-like_Gua-exchang_fac_N"/>
</dbReference>
<dbReference type="GO" id="GO:0007265">
    <property type="term" value="P:Ras protein signal transduction"/>
    <property type="evidence" value="ECO:0007669"/>
    <property type="project" value="TreeGrafter"/>
</dbReference>
<evidence type="ECO:0000259" key="4">
    <source>
        <dbReference type="PROSITE" id="PS50009"/>
    </source>
</evidence>
<feature type="domain" description="N-terminal Ras-GEF" evidence="5">
    <location>
        <begin position="384"/>
        <end position="512"/>
    </location>
</feature>
<dbReference type="Pfam" id="PF00618">
    <property type="entry name" value="RasGEF_N"/>
    <property type="match status" value="1"/>
</dbReference>
<keyword evidence="1 2" id="KW-0344">Guanine-nucleotide releasing factor</keyword>
<dbReference type="InterPro" id="IPR036964">
    <property type="entry name" value="RASGEF_cat_dom_sf"/>
</dbReference>
<protein>
    <submittedName>
        <fullName evidence="6">Ras-like guanine nucleotide exchange factor, N-terminal</fullName>
    </submittedName>
</protein>
<dbReference type="PROSITE" id="PS50009">
    <property type="entry name" value="RASGEF_CAT"/>
    <property type="match status" value="1"/>
</dbReference>
<evidence type="ECO:0000313" key="6">
    <source>
        <dbReference type="EMBL" id="SLM37491.1"/>
    </source>
</evidence>
<evidence type="ECO:0000256" key="2">
    <source>
        <dbReference type="PROSITE-ProRule" id="PRU00168"/>
    </source>
</evidence>
<evidence type="ECO:0000256" key="1">
    <source>
        <dbReference type="ARBA" id="ARBA00022658"/>
    </source>
</evidence>
<dbReference type="GO" id="GO:0005085">
    <property type="term" value="F:guanyl-nucleotide exchange factor activity"/>
    <property type="evidence" value="ECO:0007669"/>
    <property type="project" value="UniProtKB-KW"/>
</dbReference>
<feature type="compositionally biased region" description="Polar residues" evidence="3">
    <location>
        <begin position="751"/>
        <end position="761"/>
    </location>
</feature>
<dbReference type="Pfam" id="PF00617">
    <property type="entry name" value="RasGEF"/>
    <property type="match status" value="1"/>
</dbReference>
<dbReference type="Proteomes" id="UP000192927">
    <property type="component" value="Unassembled WGS sequence"/>
</dbReference>
<dbReference type="Gene3D" id="1.20.870.10">
    <property type="entry name" value="Son of sevenless (SoS) protein Chain: S domain 1"/>
    <property type="match status" value="1"/>
</dbReference>
<feature type="compositionally biased region" description="Low complexity" evidence="3">
    <location>
        <begin position="53"/>
        <end position="65"/>
    </location>
</feature>
<feature type="compositionally biased region" description="Low complexity" evidence="3">
    <location>
        <begin position="774"/>
        <end position="790"/>
    </location>
</feature>
<feature type="region of interest" description="Disordered" evidence="3">
    <location>
        <begin position="1050"/>
        <end position="1078"/>
    </location>
</feature>
<dbReference type="PANTHER" id="PTHR23113:SF363">
    <property type="entry name" value="PROTEIN SON OF SEVENLESS"/>
    <property type="match status" value="1"/>
</dbReference>
<dbReference type="EMBL" id="FWEW01001638">
    <property type="protein sequence ID" value="SLM37491.1"/>
    <property type="molecule type" value="Genomic_DNA"/>
</dbReference>
<feature type="compositionally biased region" description="Low complexity" evidence="3">
    <location>
        <begin position="8"/>
        <end position="20"/>
    </location>
</feature>
<feature type="compositionally biased region" description="Polar residues" evidence="3">
    <location>
        <begin position="545"/>
        <end position="563"/>
    </location>
</feature>
<dbReference type="InterPro" id="IPR008937">
    <property type="entry name" value="Ras-like_GEF"/>
</dbReference>